<keyword evidence="3" id="KW-0762">Sugar transport</keyword>
<dbReference type="InterPro" id="IPR028082">
    <property type="entry name" value="Peripla_BP_I"/>
</dbReference>
<evidence type="ECO:0000313" key="12">
    <source>
        <dbReference type="Proteomes" id="UP000627781"/>
    </source>
</evidence>
<evidence type="ECO:0000256" key="4">
    <source>
        <dbReference type="ARBA" id="ARBA00022723"/>
    </source>
</evidence>
<dbReference type="CDD" id="cd01539">
    <property type="entry name" value="PBP1_GGBP"/>
    <property type="match status" value="1"/>
</dbReference>
<keyword evidence="6" id="KW-0574">Periplasm</keyword>
<dbReference type="InterPro" id="IPR044085">
    <property type="entry name" value="MglB-like_PBP1"/>
</dbReference>
<keyword evidence="4" id="KW-0479">Metal-binding</keyword>
<evidence type="ECO:0000256" key="6">
    <source>
        <dbReference type="ARBA" id="ARBA00022764"/>
    </source>
</evidence>
<reference evidence="11 12" key="1">
    <citation type="submission" date="2020-08" db="EMBL/GenBank/DDBJ databases">
        <title>A Genomic Blueprint of the Chicken Gut Microbiome.</title>
        <authorList>
            <person name="Gilroy R."/>
            <person name="Ravi A."/>
            <person name="Getino M."/>
            <person name="Pursley I."/>
            <person name="Horton D.L."/>
            <person name="Alikhan N.-F."/>
            <person name="Baker D."/>
            <person name="Gharbi K."/>
            <person name="Hall N."/>
            <person name="Watson M."/>
            <person name="Adriaenssens E.M."/>
            <person name="Foster-Nyarko E."/>
            <person name="Jarju S."/>
            <person name="Secka A."/>
            <person name="Antonio M."/>
            <person name="Oren A."/>
            <person name="Chaudhuri R."/>
            <person name="La Ragione R.M."/>
            <person name="Hildebrand F."/>
            <person name="Pallen M.J."/>
        </authorList>
    </citation>
    <scope>NUCLEOTIDE SEQUENCE [LARGE SCALE GENOMIC DNA]</scope>
    <source>
        <strain evidence="11 12">Sa3CVN1</strain>
    </source>
</reference>
<evidence type="ECO:0000256" key="2">
    <source>
        <dbReference type="ARBA" id="ARBA00022448"/>
    </source>
</evidence>
<keyword evidence="5" id="KW-0732">Signal</keyword>
<dbReference type="Proteomes" id="UP000627781">
    <property type="component" value="Unassembled WGS sequence"/>
</dbReference>
<dbReference type="SUPFAM" id="SSF53822">
    <property type="entry name" value="Periplasmic binding protein-like I"/>
    <property type="match status" value="1"/>
</dbReference>
<evidence type="ECO:0000256" key="5">
    <source>
        <dbReference type="ARBA" id="ARBA00022729"/>
    </source>
</evidence>
<dbReference type="InterPro" id="IPR025997">
    <property type="entry name" value="SBP_2_dom"/>
</dbReference>
<comment type="subcellular location">
    <subcellularLocation>
        <location evidence="1">Cell envelope</location>
    </subcellularLocation>
</comment>
<dbReference type="RefSeq" id="WP_143318444.1">
    <property type="nucleotide sequence ID" value="NZ_JACSRA010000018.1"/>
</dbReference>
<name>A0ABR8PV83_9CLOT</name>
<evidence type="ECO:0000256" key="1">
    <source>
        <dbReference type="ARBA" id="ARBA00004196"/>
    </source>
</evidence>
<evidence type="ECO:0000256" key="9">
    <source>
        <dbReference type="ARBA" id="ARBA00034344"/>
    </source>
</evidence>
<evidence type="ECO:0000256" key="8">
    <source>
        <dbReference type="ARBA" id="ARBA00034323"/>
    </source>
</evidence>
<keyword evidence="2" id="KW-0813">Transport</keyword>
<proteinExistence type="predicted"/>
<organism evidence="11 12">
    <name type="scientific">Clostridium cibarium</name>
    <dbReference type="NCBI Taxonomy" id="2762247"/>
    <lineage>
        <taxon>Bacteria</taxon>
        <taxon>Bacillati</taxon>
        <taxon>Bacillota</taxon>
        <taxon>Clostridia</taxon>
        <taxon>Eubacteriales</taxon>
        <taxon>Clostridiaceae</taxon>
        <taxon>Clostridium</taxon>
    </lineage>
</organism>
<dbReference type="InterPro" id="IPR050555">
    <property type="entry name" value="Bact_Solute-Bind_Prot2"/>
</dbReference>
<evidence type="ECO:0000256" key="3">
    <source>
        <dbReference type="ARBA" id="ARBA00022597"/>
    </source>
</evidence>
<comment type="caution">
    <text evidence="11">The sequence shown here is derived from an EMBL/GenBank/DDBJ whole genome shotgun (WGS) entry which is preliminary data.</text>
</comment>
<dbReference type="PANTHER" id="PTHR30036">
    <property type="entry name" value="D-XYLOSE-BINDING PERIPLASMIC PROTEIN"/>
    <property type="match status" value="1"/>
</dbReference>
<feature type="domain" description="Periplasmic binding protein" evidence="10">
    <location>
        <begin position="37"/>
        <end position="318"/>
    </location>
</feature>
<evidence type="ECO:0000313" key="11">
    <source>
        <dbReference type="EMBL" id="MBD7912053.1"/>
    </source>
</evidence>
<keyword evidence="7" id="KW-0106">Calcium</keyword>
<gene>
    <name evidence="11" type="ORF">H9661_11855</name>
</gene>
<accession>A0ABR8PV83</accession>
<dbReference type="EMBL" id="JACSRA010000018">
    <property type="protein sequence ID" value="MBD7912053.1"/>
    <property type="molecule type" value="Genomic_DNA"/>
</dbReference>
<keyword evidence="12" id="KW-1185">Reference proteome</keyword>
<protein>
    <recommendedName>
        <fullName evidence="9">D-galactose/methyl-galactoside binding periplasmic protein MglB</fullName>
    </recommendedName>
</protein>
<evidence type="ECO:0000256" key="7">
    <source>
        <dbReference type="ARBA" id="ARBA00022837"/>
    </source>
</evidence>
<dbReference type="PANTHER" id="PTHR30036:SF2">
    <property type="entry name" value="D-GALACTOSE_METHYL-GALACTOSIDE BINDING PERIPLASMIC PROTEIN MGLB"/>
    <property type="match status" value="1"/>
</dbReference>
<evidence type="ECO:0000259" key="10">
    <source>
        <dbReference type="Pfam" id="PF13407"/>
    </source>
</evidence>
<dbReference type="Pfam" id="PF13407">
    <property type="entry name" value="Peripla_BP_4"/>
    <property type="match status" value="1"/>
</dbReference>
<sequence length="346" mass="38818">MKLKKEINIVIIILLIIIIQNNSCIYPNAITENQVNVAVLISNPEDPFLDLIIEGLKKGEESKKNNMEFTFFDTKKNQSIEAEILDNILKNNFDLILGNLVDTKVDTIENFIFQIRQKNVPAILFNSEPSIITDEIRNYKKFVIVTTDPKEAGILQGKLIADQWNKNKSTMDKNKDNIMNYVMLQGAINNVGAIERTKYSISTINNLGIKTQELSKSINFWNQQLAKESVSSLFLKYGNKIEVIISNNDAMAIGAIEALQYYGYNKGDPTKVIPVFGIDGIPAAQELIKKGVMTGTVFENINDTVEALYKVGLNLVYNKSPLENTSYKFSNGETVITIPYQGVITS</sequence>
<comment type="subunit">
    <text evidence="8">The ABC transporter complex is composed of one ATP-binding protein (MglA), two transmembrane proteins (MglC) and a solute-binding protein (MglB).</text>
</comment>
<dbReference type="Gene3D" id="3.40.50.2300">
    <property type="match status" value="2"/>
</dbReference>